<organism evidence="2 3">
    <name type="scientific">Blastomonas marina</name>
    <dbReference type="NCBI Taxonomy" id="1867408"/>
    <lineage>
        <taxon>Bacteria</taxon>
        <taxon>Pseudomonadati</taxon>
        <taxon>Pseudomonadota</taxon>
        <taxon>Alphaproteobacteria</taxon>
        <taxon>Sphingomonadales</taxon>
        <taxon>Sphingomonadaceae</taxon>
        <taxon>Blastomonas</taxon>
    </lineage>
</organism>
<feature type="compositionally biased region" description="Basic and acidic residues" evidence="1">
    <location>
        <begin position="23"/>
        <end position="35"/>
    </location>
</feature>
<keyword evidence="3" id="KW-1185">Reference proteome</keyword>
<gene>
    <name evidence="2" type="ORF">GCM10010923_25320</name>
</gene>
<evidence type="ECO:0000313" key="3">
    <source>
        <dbReference type="Proteomes" id="UP000603317"/>
    </source>
</evidence>
<name>A0ABQ1FIJ0_9SPHN</name>
<evidence type="ECO:0000256" key="1">
    <source>
        <dbReference type="SAM" id="MobiDB-lite"/>
    </source>
</evidence>
<dbReference type="EMBL" id="BMID01000045">
    <property type="protein sequence ID" value="GGA14582.1"/>
    <property type="molecule type" value="Genomic_DNA"/>
</dbReference>
<evidence type="ECO:0000313" key="2">
    <source>
        <dbReference type="EMBL" id="GGA14582.1"/>
    </source>
</evidence>
<feature type="region of interest" description="Disordered" evidence="1">
    <location>
        <begin position="22"/>
        <end position="41"/>
    </location>
</feature>
<sequence>MVLTTAFLIIFPSFESEEDVEDVKESNKMNKDKFKSKPPSNKLINVNTYKINPTKINKA</sequence>
<dbReference type="Proteomes" id="UP000603317">
    <property type="component" value="Unassembled WGS sequence"/>
</dbReference>
<accession>A0ABQ1FIJ0</accession>
<reference evidence="3" key="1">
    <citation type="journal article" date="2019" name="Int. J. Syst. Evol. Microbiol.">
        <title>The Global Catalogue of Microorganisms (GCM) 10K type strain sequencing project: providing services to taxonomists for standard genome sequencing and annotation.</title>
        <authorList>
            <consortium name="The Broad Institute Genomics Platform"/>
            <consortium name="The Broad Institute Genome Sequencing Center for Infectious Disease"/>
            <person name="Wu L."/>
            <person name="Ma J."/>
        </authorList>
    </citation>
    <scope>NUCLEOTIDE SEQUENCE [LARGE SCALE GENOMIC DNA]</scope>
    <source>
        <strain evidence="3">CGMCC 1.15297</strain>
    </source>
</reference>
<comment type="caution">
    <text evidence="2">The sequence shown here is derived from an EMBL/GenBank/DDBJ whole genome shotgun (WGS) entry which is preliminary data.</text>
</comment>
<proteinExistence type="predicted"/>
<protein>
    <submittedName>
        <fullName evidence="2">Uncharacterized protein</fullName>
    </submittedName>
</protein>